<dbReference type="EMBL" id="MLJW01008812">
    <property type="protein sequence ID" value="OIQ63657.1"/>
    <property type="molecule type" value="Genomic_DNA"/>
</dbReference>
<evidence type="ECO:0000313" key="1">
    <source>
        <dbReference type="EMBL" id="OIQ63657.1"/>
    </source>
</evidence>
<proteinExistence type="predicted"/>
<gene>
    <name evidence="1" type="ORF">GALL_548010</name>
</gene>
<sequence length="60" mass="6420">MPWIRGGALTRALTSETSSGQLFGQEHGVSIQILTDAPANASTLYRVTGTDFAIQVRKVT</sequence>
<comment type="caution">
    <text evidence="1">The sequence shown here is derived from an EMBL/GenBank/DDBJ whole genome shotgun (WGS) entry which is preliminary data.</text>
</comment>
<accession>A0A1J5NWQ6</accession>
<name>A0A1J5NWQ6_9ZZZZ</name>
<reference evidence="1" key="1">
    <citation type="submission" date="2016-10" db="EMBL/GenBank/DDBJ databases">
        <title>Sequence of Gallionella enrichment culture.</title>
        <authorList>
            <person name="Poehlein A."/>
            <person name="Muehling M."/>
            <person name="Daniel R."/>
        </authorList>
    </citation>
    <scope>NUCLEOTIDE SEQUENCE</scope>
</reference>
<dbReference type="AlphaFoldDB" id="A0A1J5NWQ6"/>
<organism evidence="1">
    <name type="scientific">mine drainage metagenome</name>
    <dbReference type="NCBI Taxonomy" id="410659"/>
    <lineage>
        <taxon>unclassified sequences</taxon>
        <taxon>metagenomes</taxon>
        <taxon>ecological metagenomes</taxon>
    </lineage>
</organism>
<protein>
    <submittedName>
        <fullName evidence="1">Uncharacterized protein</fullName>
    </submittedName>
</protein>